<dbReference type="InterPro" id="IPR050595">
    <property type="entry name" value="Bact_response_regulator"/>
</dbReference>
<accession>A0A1D8AR33</accession>
<protein>
    <submittedName>
        <fullName evidence="4">Alkaline phosphatase synthesis transcriptional regulatory protein PhoP</fullName>
    </submittedName>
</protein>
<dbReference type="PANTHER" id="PTHR44591">
    <property type="entry name" value="STRESS RESPONSE REGULATOR PROTEIN 1"/>
    <property type="match status" value="1"/>
</dbReference>
<dbReference type="EMBL" id="CP016094">
    <property type="protein sequence ID" value="AOS43347.1"/>
    <property type="molecule type" value="Genomic_DNA"/>
</dbReference>
<dbReference type="GO" id="GO:0000160">
    <property type="term" value="P:phosphorelay signal transduction system"/>
    <property type="evidence" value="ECO:0007669"/>
    <property type="project" value="InterPro"/>
</dbReference>
<dbReference type="SUPFAM" id="SSF52172">
    <property type="entry name" value="CheY-like"/>
    <property type="match status" value="1"/>
</dbReference>
<gene>
    <name evidence="4" type="primary">phoP_1</name>
    <name evidence="4" type="ORF">Verru16b_00390</name>
</gene>
<evidence type="ECO:0000259" key="3">
    <source>
        <dbReference type="PROSITE" id="PS50110"/>
    </source>
</evidence>
<dbReference type="CDD" id="cd00156">
    <property type="entry name" value="REC"/>
    <property type="match status" value="1"/>
</dbReference>
<dbReference type="Proteomes" id="UP000095228">
    <property type="component" value="Chromosome"/>
</dbReference>
<dbReference type="PANTHER" id="PTHR44591:SF23">
    <property type="entry name" value="CHEY SUBFAMILY"/>
    <property type="match status" value="1"/>
</dbReference>
<evidence type="ECO:0000256" key="1">
    <source>
        <dbReference type="ARBA" id="ARBA00022553"/>
    </source>
</evidence>
<evidence type="ECO:0000313" key="5">
    <source>
        <dbReference type="Proteomes" id="UP000095228"/>
    </source>
</evidence>
<dbReference type="KEGG" id="obg:Verru16b_00390"/>
<dbReference type="SMART" id="SM00448">
    <property type="entry name" value="REC"/>
    <property type="match status" value="1"/>
</dbReference>
<reference evidence="4 5" key="1">
    <citation type="submission" date="2016-06" db="EMBL/GenBank/DDBJ databases">
        <title>Three novel species with peptidoglycan cell walls form the new genus Lacunisphaera gen. nov. in the family Opitutaceae of the verrucomicrobial subdivision 4.</title>
        <authorList>
            <person name="Rast P."/>
            <person name="Gloeckner I."/>
            <person name="Jogler M."/>
            <person name="Boedeker C."/>
            <person name="Jeske O."/>
            <person name="Wiegand S."/>
            <person name="Reinhardt R."/>
            <person name="Schumann P."/>
            <person name="Rohde M."/>
            <person name="Spring S."/>
            <person name="Gloeckner F.O."/>
            <person name="Jogler C."/>
        </authorList>
    </citation>
    <scope>NUCLEOTIDE SEQUENCE [LARGE SCALE GENOMIC DNA]</scope>
    <source>
        <strain evidence="4 5">IG16b</strain>
    </source>
</reference>
<dbReference type="InterPro" id="IPR001789">
    <property type="entry name" value="Sig_transdc_resp-reg_receiver"/>
</dbReference>
<dbReference type="Pfam" id="PF00072">
    <property type="entry name" value="Response_reg"/>
    <property type="match status" value="1"/>
</dbReference>
<evidence type="ECO:0000313" key="4">
    <source>
        <dbReference type="EMBL" id="AOS43347.1"/>
    </source>
</evidence>
<dbReference type="PROSITE" id="PS50110">
    <property type="entry name" value="RESPONSE_REGULATORY"/>
    <property type="match status" value="1"/>
</dbReference>
<organism evidence="4 5">
    <name type="scientific">Lacunisphaera limnophila</name>
    <dbReference type="NCBI Taxonomy" id="1838286"/>
    <lineage>
        <taxon>Bacteria</taxon>
        <taxon>Pseudomonadati</taxon>
        <taxon>Verrucomicrobiota</taxon>
        <taxon>Opitutia</taxon>
        <taxon>Opitutales</taxon>
        <taxon>Opitutaceae</taxon>
        <taxon>Lacunisphaera</taxon>
    </lineage>
</organism>
<dbReference type="OrthoDB" id="9797769at2"/>
<dbReference type="Gene3D" id="3.40.50.2300">
    <property type="match status" value="1"/>
</dbReference>
<keyword evidence="1 2" id="KW-0597">Phosphoprotein</keyword>
<evidence type="ECO:0000256" key="2">
    <source>
        <dbReference type="PROSITE-ProRule" id="PRU00169"/>
    </source>
</evidence>
<dbReference type="AlphaFoldDB" id="A0A1D8AR33"/>
<name>A0A1D8AR33_9BACT</name>
<feature type="domain" description="Response regulatory" evidence="3">
    <location>
        <begin position="19"/>
        <end position="136"/>
    </location>
</feature>
<sequence>MDFSPAPAGRAGLPVTPLDVLFVDDDREIASVMSEYLRRSGYQVESAADGEVALKILHRRAVAVVVTDIQMPQLDGYELIMKLRESPFRPRIIAMSGNPSKIGLDFLKSAQQLGADRVLPKPFVPQSLLKLVAEILGPRPPVAANNA</sequence>
<proteinExistence type="predicted"/>
<keyword evidence="5" id="KW-1185">Reference proteome</keyword>
<feature type="modified residue" description="4-aspartylphosphate" evidence="2">
    <location>
        <position position="68"/>
    </location>
</feature>
<dbReference type="STRING" id="1838286.Verru16b_00390"/>
<dbReference type="InterPro" id="IPR011006">
    <property type="entry name" value="CheY-like_superfamily"/>
</dbReference>
<dbReference type="RefSeq" id="WP_069960710.1">
    <property type="nucleotide sequence ID" value="NZ_CP016094.1"/>
</dbReference>